<dbReference type="InterPro" id="IPR051731">
    <property type="entry name" value="DENND11/AVL9_GEFs"/>
</dbReference>
<accession>A0A8E0RL27</accession>
<dbReference type="Pfam" id="PF09794">
    <property type="entry name" value="Avl9"/>
    <property type="match status" value="1"/>
</dbReference>
<feature type="domain" description="AVL9/DENND6" evidence="2">
    <location>
        <begin position="66"/>
        <end position="175"/>
    </location>
</feature>
<dbReference type="PANTHER" id="PTHR31017:SF1">
    <property type="entry name" value="LATE SECRETORY PATHWAY PROTEIN AVL9 HOMOLOG"/>
    <property type="match status" value="1"/>
</dbReference>
<name>A0A8E0RL27_9TREM</name>
<dbReference type="Proteomes" id="UP000728185">
    <property type="component" value="Unassembled WGS sequence"/>
</dbReference>
<protein>
    <recommendedName>
        <fullName evidence="2">AVL9/DENND6 domain-containing protein</fullName>
    </recommendedName>
</protein>
<evidence type="ECO:0000313" key="3">
    <source>
        <dbReference type="EMBL" id="KAA0184999.1"/>
    </source>
</evidence>
<evidence type="ECO:0000313" key="4">
    <source>
        <dbReference type="Proteomes" id="UP000728185"/>
    </source>
</evidence>
<reference evidence="3" key="1">
    <citation type="submission" date="2019-05" db="EMBL/GenBank/DDBJ databases">
        <title>Annotation for the trematode Fasciolopsis buski.</title>
        <authorList>
            <person name="Choi Y.-J."/>
        </authorList>
    </citation>
    <scope>NUCLEOTIDE SEQUENCE</scope>
    <source>
        <strain evidence="3">HT</strain>
        <tissue evidence="3">Whole worm</tissue>
    </source>
</reference>
<dbReference type="EMBL" id="LUCM01010779">
    <property type="protein sequence ID" value="KAA0184999.1"/>
    <property type="molecule type" value="Genomic_DNA"/>
</dbReference>
<comment type="caution">
    <text evidence="3">The sequence shown here is derived from an EMBL/GenBank/DDBJ whole genome shotgun (WGS) entry which is preliminary data.</text>
</comment>
<evidence type="ECO:0000256" key="1">
    <source>
        <dbReference type="SAM" id="MobiDB-lite"/>
    </source>
</evidence>
<keyword evidence="4" id="KW-1185">Reference proteome</keyword>
<gene>
    <name evidence="3" type="ORF">FBUS_08573</name>
</gene>
<feature type="region of interest" description="Disordered" evidence="1">
    <location>
        <begin position="561"/>
        <end position="580"/>
    </location>
</feature>
<dbReference type="GO" id="GO:0005737">
    <property type="term" value="C:cytoplasm"/>
    <property type="evidence" value="ECO:0007669"/>
    <property type="project" value="TreeGrafter"/>
</dbReference>
<evidence type="ECO:0000259" key="2">
    <source>
        <dbReference type="Pfam" id="PF09794"/>
    </source>
</evidence>
<sequence>MFVKAPCSFEASSATSLSQLLFSVSSTEKTEQDIASLDSSVPRSMTSDRITTMNTTNTTLPIRRCSVSEMELESNVLDLESPLNQTDSSEPLPVPDTPFATDHWGFPLALFTKSNLVPLYVPLGYLDFLLEWEKYPDGSDGQIGLGRGRCVRGFLAGATNPLLRTHKQLADVIVTSLSPNDGLPDPLATQISGELTSLFEKNRKPLITNSGNNDAVDKPLVNVPKPPINQSRGFTLPKRTPQVIRVCSLDPSSNESRGLPAPLSQALQLSRMDRLFIDELIRTVLLWYQAKAHLVESSILPGDVDISELLSQDEKASLAEQYLSGLTPSQRTVLMRFPTASILDTWIRQQFQTYLRALLLTADGYSKSHSDTNVADFNGAYIACLQTARCFLVWRGQFIPSKVFSVSSPKGLKESDNLRIDSGDVDHSSSSETRPIEGALNTGKASIDLSTISLNSVQPDLSSVDSAQSAANSVVALLSQHPGRRHVETDDWEQLVDGFKRFSNLAADRGRRLVSQGMLGLNKLGSDINANWRATVSSNTPVGGGVISKFSDAFRSFLSGPSGGLSGSTTNPNSAGGNTG</sequence>
<dbReference type="OrthoDB" id="26278at2759"/>
<proteinExistence type="predicted"/>
<feature type="compositionally biased region" description="Basic and acidic residues" evidence="1">
    <location>
        <begin position="417"/>
        <end position="429"/>
    </location>
</feature>
<organism evidence="3 4">
    <name type="scientific">Fasciolopsis buskii</name>
    <dbReference type="NCBI Taxonomy" id="27845"/>
    <lineage>
        <taxon>Eukaryota</taxon>
        <taxon>Metazoa</taxon>
        <taxon>Spiralia</taxon>
        <taxon>Lophotrochozoa</taxon>
        <taxon>Platyhelminthes</taxon>
        <taxon>Trematoda</taxon>
        <taxon>Digenea</taxon>
        <taxon>Plagiorchiida</taxon>
        <taxon>Echinostomata</taxon>
        <taxon>Echinostomatoidea</taxon>
        <taxon>Fasciolidae</taxon>
        <taxon>Fasciolopsis</taxon>
    </lineage>
</organism>
<dbReference type="PANTHER" id="PTHR31017">
    <property type="entry name" value="LATE SECRETORY PATHWAY PROTEIN AVL9-RELATED"/>
    <property type="match status" value="1"/>
</dbReference>
<dbReference type="AlphaFoldDB" id="A0A8E0RL27"/>
<dbReference type="InterPro" id="IPR018307">
    <property type="entry name" value="ABL9/DENND6_dom"/>
</dbReference>
<feature type="region of interest" description="Disordered" evidence="1">
    <location>
        <begin position="417"/>
        <end position="437"/>
    </location>
</feature>
<feature type="region of interest" description="Disordered" evidence="1">
    <location>
        <begin position="209"/>
        <end position="234"/>
    </location>
</feature>